<proteinExistence type="evidence at transcript level"/>
<dbReference type="AlphaFoldDB" id="W8BXR4"/>
<accession>W8BXR4</accession>
<keyword evidence="1" id="KW-0472">Membrane</keyword>
<evidence type="ECO:0000256" key="1">
    <source>
        <dbReference type="SAM" id="Phobius"/>
    </source>
</evidence>
<feature type="transmembrane region" description="Helical" evidence="1">
    <location>
        <begin position="12"/>
        <end position="30"/>
    </location>
</feature>
<sequence length="100" mass="11147">VVGHDRMKCFFVRYINTCIFAVIMLSLVIGDGKDIANVVSDEPLTIFIDGANEFESLQKSLKSIEDKLKCIETCNKKMEWRLAALEVKLDNEYSAGNGAA</sequence>
<name>W8BXR4_CERCA</name>
<protein>
    <submittedName>
        <fullName evidence="2">Uncharacterized protein</fullName>
    </submittedName>
</protein>
<feature type="non-terminal residue" evidence="2">
    <location>
        <position position="1"/>
    </location>
</feature>
<reference evidence="2" key="1">
    <citation type="submission" date="2013-07" db="EMBL/GenBank/DDBJ databases">
        <authorList>
            <person name="Geib S."/>
        </authorList>
    </citation>
    <scope>NUCLEOTIDE SEQUENCE</scope>
</reference>
<evidence type="ECO:0000313" key="2">
    <source>
        <dbReference type="EMBL" id="JAC06186.1"/>
    </source>
</evidence>
<organism evidence="2">
    <name type="scientific">Ceratitis capitata</name>
    <name type="common">Mediterranean fruit fly</name>
    <name type="synonym">Tephritis capitata</name>
    <dbReference type="NCBI Taxonomy" id="7213"/>
    <lineage>
        <taxon>Eukaryota</taxon>
        <taxon>Metazoa</taxon>
        <taxon>Ecdysozoa</taxon>
        <taxon>Arthropoda</taxon>
        <taxon>Hexapoda</taxon>
        <taxon>Insecta</taxon>
        <taxon>Pterygota</taxon>
        <taxon>Neoptera</taxon>
        <taxon>Endopterygota</taxon>
        <taxon>Diptera</taxon>
        <taxon>Brachycera</taxon>
        <taxon>Muscomorpha</taxon>
        <taxon>Tephritoidea</taxon>
        <taxon>Tephritidae</taxon>
        <taxon>Ceratitis</taxon>
        <taxon>Ceratitis</taxon>
    </lineage>
</organism>
<reference evidence="2" key="2">
    <citation type="journal article" date="2014" name="BMC Genomics">
        <title>A genomic perspective to assessing quality of mass-reared SIT flies used in Mediterranean fruit fly (Ceratitis capitata) eradication in California.</title>
        <authorList>
            <person name="Calla B."/>
            <person name="Hall B."/>
            <person name="Hou S."/>
            <person name="Geib S.M."/>
        </authorList>
    </citation>
    <scope>NUCLEOTIDE SEQUENCE</scope>
</reference>
<dbReference type="EMBL" id="GAMC01000370">
    <property type="protein sequence ID" value="JAC06186.1"/>
    <property type="molecule type" value="mRNA"/>
</dbReference>
<keyword evidence="1" id="KW-1133">Transmembrane helix</keyword>
<keyword evidence="1" id="KW-0812">Transmembrane</keyword>